<dbReference type="Proteomes" id="UP000694308">
    <property type="component" value="Unassembled WGS sequence"/>
</dbReference>
<accession>A0A949TWC5</accession>
<name>A0A949TWC5_9CLOT</name>
<evidence type="ECO:0000313" key="2">
    <source>
        <dbReference type="Proteomes" id="UP000694308"/>
    </source>
</evidence>
<dbReference type="GO" id="GO:0006508">
    <property type="term" value="P:proteolysis"/>
    <property type="evidence" value="ECO:0007669"/>
    <property type="project" value="UniProtKB-KW"/>
</dbReference>
<gene>
    <name evidence="1" type="ORF">I6U48_09070</name>
</gene>
<dbReference type="EMBL" id="JAEEGC010000037">
    <property type="protein sequence ID" value="MBV7273061.1"/>
    <property type="molecule type" value="Genomic_DNA"/>
</dbReference>
<dbReference type="RefSeq" id="WP_218320090.1">
    <property type="nucleotide sequence ID" value="NZ_JAEEGC010000037.1"/>
</dbReference>
<sequence>MISVRFLKNQNDIVFMEAKGHAEFDEYGKDIVCSAVSVLAIAVSNGITEVLHFKPIVSVNEDGFLSINIKSLPSDQIKACQVLMETLLLGLKGIENNYGEYIKVEVEEV</sequence>
<dbReference type="GO" id="GO:0008233">
    <property type="term" value="F:peptidase activity"/>
    <property type="evidence" value="ECO:0007669"/>
    <property type="project" value="UniProtKB-KW"/>
</dbReference>
<reference evidence="1" key="1">
    <citation type="submission" date="2020-12" db="EMBL/GenBank/DDBJ databases">
        <title>Clostridium thailandense sp. nov., a novel acetogenic bacterium isolated from peat land soil in Thailand.</title>
        <authorList>
            <person name="Chaikitkaew S."/>
            <person name="Birkeland N.K."/>
        </authorList>
    </citation>
    <scope>NUCLEOTIDE SEQUENCE</scope>
    <source>
        <strain evidence="1">PL3</strain>
    </source>
</reference>
<dbReference type="Pfam" id="PF04327">
    <property type="entry name" value="Peptidase_Prp"/>
    <property type="match status" value="1"/>
</dbReference>
<keyword evidence="1" id="KW-0378">Hydrolase</keyword>
<keyword evidence="1" id="KW-0645">Protease</keyword>
<dbReference type="PANTHER" id="PTHR39178:SF1">
    <property type="entry name" value="RIBOSOMAL-PROCESSING CYSTEINE PROTEASE PRP"/>
    <property type="match status" value="1"/>
</dbReference>
<keyword evidence="2" id="KW-1185">Reference proteome</keyword>
<evidence type="ECO:0000313" key="1">
    <source>
        <dbReference type="EMBL" id="MBV7273061.1"/>
    </source>
</evidence>
<comment type="caution">
    <text evidence="1">The sequence shown here is derived from an EMBL/GenBank/DDBJ whole genome shotgun (WGS) entry which is preliminary data.</text>
</comment>
<protein>
    <submittedName>
        <fullName evidence="1">Ribosomal-processing cysteine protease Prp</fullName>
    </submittedName>
</protein>
<dbReference type="InterPro" id="IPR007422">
    <property type="entry name" value="Peptidase_Prp"/>
</dbReference>
<proteinExistence type="predicted"/>
<dbReference type="AlphaFoldDB" id="A0A949TWC5"/>
<dbReference type="CDD" id="cd16332">
    <property type="entry name" value="Prp-like"/>
    <property type="match status" value="1"/>
</dbReference>
<organism evidence="1 2">
    <name type="scientific">Clostridium thailandense</name>
    <dbReference type="NCBI Taxonomy" id="2794346"/>
    <lineage>
        <taxon>Bacteria</taxon>
        <taxon>Bacillati</taxon>
        <taxon>Bacillota</taxon>
        <taxon>Clostridia</taxon>
        <taxon>Eubacteriales</taxon>
        <taxon>Clostridiaceae</taxon>
        <taxon>Clostridium</taxon>
    </lineage>
</organism>
<dbReference type="PANTHER" id="PTHR39178">
    <property type="entry name" value="HYPOTHETICAL RIBOSOME-ASSOCIATED PROTEIN"/>
    <property type="match status" value="1"/>
</dbReference>